<dbReference type="RefSeq" id="WP_188611014.1">
    <property type="nucleotide sequence ID" value="NZ_BMGG01000007.1"/>
</dbReference>
<dbReference type="Pfam" id="PF13480">
    <property type="entry name" value="Acetyltransf_6"/>
    <property type="match status" value="1"/>
</dbReference>
<organism evidence="2 3">
    <name type="scientific">Chelatococcus reniformis</name>
    <dbReference type="NCBI Taxonomy" id="1494448"/>
    <lineage>
        <taxon>Bacteria</taxon>
        <taxon>Pseudomonadati</taxon>
        <taxon>Pseudomonadota</taxon>
        <taxon>Alphaproteobacteria</taxon>
        <taxon>Hyphomicrobiales</taxon>
        <taxon>Chelatococcaceae</taxon>
        <taxon>Chelatococcus</taxon>
    </lineage>
</organism>
<gene>
    <name evidence="2" type="ORF">GCM10010994_40800</name>
</gene>
<dbReference type="InterPro" id="IPR016181">
    <property type="entry name" value="Acyl_CoA_acyltransferase"/>
</dbReference>
<reference evidence="2" key="1">
    <citation type="journal article" date="2014" name="Int. J. Syst. Evol. Microbiol.">
        <title>Complete genome sequence of Corynebacterium casei LMG S-19264T (=DSM 44701T), isolated from a smear-ripened cheese.</title>
        <authorList>
            <consortium name="US DOE Joint Genome Institute (JGI-PGF)"/>
            <person name="Walter F."/>
            <person name="Albersmeier A."/>
            <person name="Kalinowski J."/>
            <person name="Ruckert C."/>
        </authorList>
    </citation>
    <scope>NUCLEOTIDE SEQUENCE</scope>
    <source>
        <strain evidence="2">CGMCC 1.12919</strain>
    </source>
</reference>
<proteinExistence type="predicted"/>
<reference evidence="2" key="2">
    <citation type="submission" date="2020-09" db="EMBL/GenBank/DDBJ databases">
        <authorList>
            <person name="Sun Q."/>
            <person name="Zhou Y."/>
        </authorList>
    </citation>
    <scope>NUCLEOTIDE SEQUENCE</scope>
    <source>
        <strain evidence="2">CGMCC 1.12919</strain>
    </source>
</reference>
<sequence length="333" mass="35948">MRLRLARIDQLSDLEAIADEWWALWHRAPSATPFQSPTWLIPWWKTFAPGKLCVLAVKHGATLVGLAPFYVEPGGRALPLGISVSDYLDVLVDPDHLAPAGDVLSGAIVDGLHAGISAWALPELRPTAQALDLAPDAIGELHPGDVCPVLALPDQAQDLAEVVPHARMRKVRMARHRAARAGGYTIEVCGTPALVDALGDLVRLHAIRWAERGGGIFADERVAAFHREALPALDRAGLLRVLRCRIGGEVAGVYYGLRDGTCAYAYIGGFDPQQAYTSPGTLLIAAAIEDAVAAGAREFHFLRGDEPYKHAWGAVDRLNCCRIFRPLKALAYG</sequence>
<accession>A0A916UMA9</accession>
<dbReference type="SUPFAM" id="SSF55729">
    <property type="entry name" value="Acyl-CoA N-acyltransferases (Nat)"/>
    <property type="match status" value="1"/>
</dbReference>
<name>A0A916UMA9_9HYPH</name>
<keyword evidence="2" id="KW-0808">Transferase</keyword>
<evidence type="ECO:0000313" key="2">
    <source>
        <dbReference type="EMBL" id="GGC78447.1"/>
    </source>
</evidence>
<dbReference type="InterPro" id="IPR038740">
    <property type="entry name" value="BioF2-like_GNAT_dom"/>
</dbReference>
<dbReference type="EMBL" id="BMGG01000007">
    <property type="protein sequence ID" value="GGC78447.1"/>
    <property type="molecule type" value="Genomic_DNA"/>
</dbReference>
<comment type="caution">
    <text evidence="2">The sequence shown here is derived from an EMBL/GenBank/DDBJ whole genome shotgun (WGS) entry which is preliminary data.</text>
</comment>
<protein>
    <submittedName>
        <fullName evidence="2">Glycosyl transferase</fullName>
    </submittedName>
</protein>
<dbReference type="Proteomes" id="UP000637002">
    <property type="component" value="Unassembled WGS sequence"/>
</dbReference>
<evidence type="ECO:0000313" key="3">
    <source>
        <dbReference type="Proteomes" id="UP000637002"/>
    </source>
</evidence>
<keyword evidence="3" id="KW-1185">Reference proteome</keyword>
<dbReference type="AlphaFoldDB" id="A0A916UMA9"/>
<dbReference type="GO" id="GO:0016740">
    <property type="term" value="F:transferase activity"/>
    <property type="evidence" value="ECO:0007669"/>
    <property type="project" value="UniProtKB-KW"/>
</dbReference>
<evidence type="ECO:0000259" key="1">
    <source>
        <dbReference type="Pfam" id="PF13480"/>
    </source>
</evidence>
<feature type="domain" description="BioF2-like acetyltransferase" evidence="1">
    <location>
        <begin position="167"/>
        <end position="310"/>
    </location>
</feature>
<dbReference type="Gene3D" id="3.40.630.30">
    <property type="match status" value="1"/>
</dbReference>